<name>A0A654M1P7_9ARCH</name>
<proteinExistence type="predicted"/>
<evidence type="ECO:0000313" key="1">
    <source>
        <dbReference type="EMBL" id="ALI37385.1"/>
    </source>
</evidence>
<dbReference type="EMBL" id="CP012850">
    <property type="protein sequence ID" value="ALI37385.1"/>
    <property type="molecule type" value="Genomic_DNA"/>
</dbReference>
<dbReference type="KEGG" id="taa:NMY3_03200"/>
<accession>A0A654M1P7</accession>
<dbReference type="Proteomes" id="UP000058925">
    <property type="component" value="Chromosome"/>
</dbReference>
<dbReference type="AlphaFoldDB" id="A0A654M1P7"/>
<protein>
    <submittedName>
        <fullName evidence="1">Uncharacterized protein</fullName>
    </submittedName>
</protein>
<organism evidence="1 2">
    <name type="scientific">Candidatus Nitrosocosmicus oleophilus</name>
    <dbReference type="NCBI Taxonomy" id="1353260"/>
    <lineage>
        <taxon>Archaea</taxon>
        <taxon>Nitrososphaerota</taxon>
        <taxon>Nitrososphaeria</taxon>
        <taxon>Nitrososphaerales</taxon>
        <taxon>Nitrososphaeraceae</taxon>
        <taxon>Candidatus Nitrosocosmicus</taxon>
    </lineage>
</organism>
<gene>
    <name evidence="1" type="ORF">NMY3_03200</name>
</gene>
<keyword evidence="2" id="KW-1185">Reference proteome</keyword>
<evidence type="ECO:0000313" key="2">
    <source>
        <dbReference type="Proteomes" id="UP000058925"/>
    </source>
</evidence>
<sequence>MIRLGGNYLIPFYNTNISIVPVARHLGMKTMSHSTLVEILFPNLNNYSI</sequence>
<reference evidence="2" key="1">
    <citation type="submission" date="2015-10" db="EMBL/GenBank/DDBJ databases">
        <title>Niche specialization of a soil ammonia-oxidizing archaeon, Candidatus Nitrosocosmicus oleophilus.</title>
        <authorList>
            <person name="Jung M.-Y."/>
            <person name="Rhee S.-K."/>
        </authorList>
    </citation>
    <scope>NUCLEOTIDE SEQUENCE [LARGE SCALE GENOMIC DNA]</scope>
    <source>
        <strain evidence="2">MY3</strain>
    </source>
</reference>